<evidence type="ECO:0000313" key="4">
    <source>
        <dbReference type="Proteomes" id="UP000199280"/>
    </source>
</evidence>
<dbReference type="STRING" id="640938.TR210_2689"/>
<sequence length="55" mass="5959">MTKEGLFHLEKSSFCGSWACELFLGQVSVGLALITEAIQLLLCPKGAEAYLLQIS</sequence>
<evidence type="ECO:0000313" key="3">
    <source>
        <dbReference type="Proteomes" id="UP000076878"/>
    </source>
</evidence>
<accession>A0A143Z8Y8</accession>
<name>A0A143Z8Y8_9LACT</name>
<proteinExistence type="predicted"/>
<dbReference type="EMBL" id="FJNB01000027">
    <property type="protein sequence ID" value="CZR09186.1"/>
    <property type="molecule type" value="Genomic_DNA"/>
</dbReference>
<protein>
    <submittedName>
        <fullName evidence="1">Uncharacterized protein</fullName>
    </submittedName>
</protein>
<dbReference type="Proteomes" id="UP000076878">
    <property type="component" value="Unassembled WGS sequence"/>
</dbReference>
<organism evidence="1 3">
    <name type="scientific">Trichococcus ilyis</name>
    <dbReference type="NCBI Taxonomy" id="640938"/>
    <lineage>
        <taxon>Bacteria</taxon>
        <taxon>Bacillati</taxon>
        <taxon>Bacillota</taxon>
        <taxon>Bacilli</taxon>
        <taxon>Lactobacillales</taxon>
        <taxon>Carnobacteriaceae</taxon>
        <taxon>Trichococcus</taxon>
    </lineage>
</organism>
<dbReference type="Proteomes" id="UP000199280">
    <property type="component" value="Unassembled WGS sequence"/>
</dbReference>
<dbReference type="EMBL" id="FNYT01000030">
    <property type="protein sequence ID" value="SEJ84168.1"/>
    <property type="molecule type" value="Genomic_DNA"/>
</dbReference>
<gene>
    <name evidence="2" type="ORF">SAMN05216375_13035</name>
    <name evidence="1" type="ORF">TR210_2689</name>
</gene>
<reference evidence="2 4" key="2">
    <citation type="submission" date="2016-10" db="EMBL/GenBank/DDBJ databases">
        <authorList>
            <person name="Varghese N."/>
            <person name="Submissions S."/>
        </authorList>
    </citation>
    <scope>NUCLEOTIDE SEQUENCE [LARGE SCALE GENOMIC DNA]</scope>
    <source>
        <strain evidence="2 4">DSM 22150</strain>
    </source>
</reference>
<dbReference type="AlphaFoldDB" id="A0A143Z8Y8"/>
<reference evidence="1 3" key="1">
    <citation type="submission" date="2016-02" db="EMBL/GenBank/DDBJ databases">
        <authorList>
            <person name="Wen L."/>
            <person name="He K."/>
            <person name="Yang H."/>
        </authorList>
    </citation>
    <scope>NUCLEOTIDE SEQUENCE [LARGE SCALE GENOMIC DNA]</scope>
    <source>
        <strain evidence="1">Trichococcus_R210</strain>
    </source>
</reference>
<evidence type="ECO:0000313" key="2">
    <source>
        <dbReference type="EMBL" id="SEJ84168.1"/>
    </source>
</evidence>
<keyword evidence="4" id="KW-1185">Reference proteome</keyword>
<evidence type="ECO:0000313" key="1">
    <source>
        <dbReference type="EMBL" id="CZR09186.1"/>
    </source>
</evidence>